<dbReference type="EMBL" id="MU839016">
    <property type="protein sequence ID" value="KAK1765165.1"/>
    <property type="molecule type" value="Genomic_DNA"/>
</dbReference>
<evidence type="ECO:0000313" key="2">
    <source>
        <dbReference type="EMBL" id="KAK1765165.1"/>
    </source>
</evidence>
<sequence length="403" mass="41478">MAIMKFITAAVVALSGLAAAHATGPACKAPAASCKIMPASSSRICSSIIASKHIHVSTCTAPVGTTTKTSTKIVTPTMTTTKTVNPAAVTRTVTVTAVVTDPITDHDTTTVWTTLTSGSETTATETDTTTTTTTTTSVETDTSTATVTSTSTSISTVSWAPAACTQQPIRRSGEYQARDIPRDCSCFLTSTKSWGPKATHVVTKTSSKCSTKTITKTITRGATPTVTVTKTTTTHVNGAPPPEQTVTSTATSTVVDTVTMTSLAEETSTETVTSTSTVVTSTTSVIDATATQTDNPCSPASVSKYYINGIPSNPNVVLAFQGDANDDPSSCCEDCNDNVDCAYWSISRDGSLCQGFSVSRSAPVQGCTSQQCPRGHPLITVAASQDGNIYGMGNCGVIGVLAP</sequence>
<evidence type="ECO:0000256" key="1">
    <source>
        <dbReference type="SAM" id="SignalP"/>
    </source>
</evidence>
<protein>
    <recommendedName>
        <fullName evidence="4">Apple domain-containing protein</fullName>
    </recommendedName>
</protein>
<reference evidence="2" key="1">
    <citation type="submission" date="2023-06" db="EMBL/GenBank/DDBJ databases">
        <title>Genome-scale phylogeny and comparative genomics of the fungal order Sordariales.</title>
        <authorList>
            <consortium name="Lawrence Berkeley National Laboratory"/>
            <person name="Hensen N."/>
            <person name="Bonometti L."/>
            <person name="Westerberg I."/>
            <person name="Brannstrom I.O."/>
            <person name="Guillou S."/>
            <person name="Cros-Aarteil S."/>
            <person name="Calhoun S."/>
            <person name="Haridas S."/>
            <person name="Kuo A."/>
            <person name="Mondo S."/>
            <person name="Pangilinan J."/>
            <person name="Riley R."/>
            <person name="Labutti K."/>
            <person name="Andreopoulos B."/>
            <person name="Lipzen A."/>
            <person name="Chen C."/>
            <person name="Yanf M."/>
            <person name="Daum C."/>
            <person name="Ng V."/>
            <person name="Clum A."/>
            <person name="Steindorff A."/>
            <person name="Ohm R."/>
            <person name="Martin F."/>
            <person name="Silar P."/>
            <person name="Natvig D."/>
            <person name="Lalanne C."/>
            <person name="Gautier V."/>
            <person name="Ament-Velasquez S.L."/>
            <person name="Kruys A."/>
            <person name="Hutchinson M.I."/>
            <person name="Powell A.J."/>
            <person name="Barry K."/>
            <person name="Miller A.N."/>
            <person name="Grigoriev I.V."/>
            <person name="Debuchy R."/>
            <person name="Gladieux P."/>
            <person name="Thoren M.H."/>
            <person name="Johannesson H."/>
        </authorList>
    </citation>
    <scope>NUCLEOTIDE SEQUENCE</scope>
    <source>
        <strain evidence="2">8032-3</strain>
    </source>
</reference>
<evidence type="ECO:0000313" key="3">
    <source>
        <dbReference type="Proteomes" id="UP001244011"/>
    </source>
</evidence>
<accession>A0AAJ0FLJ4</accession>
<dbReference type="Proteomes" id="UP001244011">
    <property type="component" value="Unassembled WGS sequence"/>
</dbReference>
<feature type="chain" id="PRO_5042543867" description="Apple domain-containing protein" evidence="1">
    <location>
        <begin position="23"/>
        <end position="403"/>
    </location>
</feature>
<dbReference type="RefSeq" id="XP_060281378.1">
    <property type="nucleotide sequence ID" value="XM_060428495.1"/>
</dbReference>
<organism evidence="2 3">
    <name type="scientific">Phialemonium atrogriseum</name>
    <dbReference type="NCBI Taxonomy" id="1093897"/>
    <lineage>
        <taxon>Eukaryota</taxon>
        <taxon>Fungi</taxon>
        <taxon>Dikarya</taxon>
        <taxon>Ascomycota</taxon>
        <taxon>Pezizomycotina</taxon>
        <taxon>Sordariomycetes</taxon>
        <taxon>Sordariomycetidae</taxon>
        <taxon>Cephalothecales</taxon>
        <taxon>Cephalothecaceae</taxon>
        <taxon>Phialemonium</taxon>
    </lineage>
</organism>
<comment type="caution">
    <text evidence="2">The sequence shown here is derived from an EMBL/GenBank/DDBJ whole genome shotgun (WGS) entry which is preliminary data.</text>
</comment>
<gene>
    <name evidence="2" type="ORF">QBC33DRAFT_544836</name>
</gene>
<proteinExistence type="predicted"/>
<dbReference type="GeneID" id="85311682"/>
<evidence type="ECO:0008006" key="4">
    <source>
        <dbReference type="Google" id="ProtNLM"/>
    </source>
</evidence>
<name>A0AAJ0FLJ4_9PEZI</name>
<dbReference type="AlphaFoldDB" id="A0AAJ0FLJ4"/>
<keyword evidence="1" id="KW-0732">Signal</keyword>
<feature type="signal peptide" evidence="1">
    <location>
        <begin position="1"/>
        <end position="22"/>
    </location>
</feature>
<keyword evidence="3" id="KW-1185">Reference proteome</keyword>